<dbReference type="EMBL" id="PHQP01000003">
    <property type="protein sequence ID" value="RAV34903.1"/>
    <property type="molecule type" value="Genomic_DNA"/>
</dbReference>
<evidence type="ECO:0000313" key="2">
    <source>
        <dbReference type="Proteomes" id="UP000251047"/>
    </source>
</evidence>
<dbReference type="AlphaFoldDB" id="A0A364VE33"/>
<name>A0A364VE33_9CORY</name>
<organism evidence="1 2">
    <name type="scientific">Corynebacterium heidelbergense</name>
    <dbReference type="NCBI Taxonomy" id="2055947"/>
    <lineage>
        <taxon>Bacteria</taxon>
        <taxon>Bacillati</taxon>
        <taxon>Actinomycetota</taxon>
        <taxon>Actinomycetes</taxon>
        <taxon>Mycobacteriales</taxon>
        <taxon>Corynebacteriaceae</taxon>
        <taxon>Corynebacterium</taxon>
    </lineage>
</organism>
<evidence type="ECO:0000313" key="1">
    <source>
        <dbReference type="EMBL" id="RAV34903.1"/>
    </source>
</evidence>
<reference evidence="1 2" key="1">
    <citation type="journal article" date="2018" name="Syst. Appl. Microbiol.">
        <title>Corynebacterium heidelbergense sp. nov., isolated from the preen glands of Egyptian geese (Alopochen aegyptiacus).</title>
        <authorList>
            <person name="Braun M.S."/>
            <person name="Wang E."/>
            <person name="Zimmermann S."/>
            <person name="Wink M."/>
        </authorList>
    </citation>
    <scope>NUCLEOTIDE SEQUENCE [LARGE SCALE GENOMIC DNA]</scope>
    <source>
        <strain evidence="1 2">DSM 104638</strain>
    </source>
</reference>
<accession>A0A364VE33</accession>
<protein>
    <submittedName>
        <fullName evidence="1">Uncharacterized protein</fullName>
    </submittedName>
</protein>
<gene>
    <name evidence="1" type="ORF">CWC39_00765</name>
</gene>
<sequence length="66" mass="7161">MYIELPGAIVKLHTTTDGYYSVNIEASMIVGIEDAQALAIAIDHVADRAQQLNEGVEHRKEAGIIP</sequence>
<dbReference type="Proteomes" id="UP000251047">
    <property type="component" value="Unassembled WGS sequence"/>
</dbReference>
<proteinExistence type="predicted"/>
<comment type="caution">
    <text evidence="1">The sequence shown here is derived from an EMBL/GenBank/DDBJ whole genome shotgun (WGS) entry which is preliminary data.</text>
</comment>